<dbReference type="Proteomes" id="UP000389128">
    <property type="component" value="Unassembled WGS sequence"/>
</dbReference>
<evidence type="ECO:0000313" key="3">
    <source>
        <dbReference type="EMBL" id="TYC56551.1"/>
    </source>
</evidence>
<dbReference type="PANTHER" id="PTHR46268">
    <property type="entry name" value="STRESS RESPONSE PROTEIN NHAX"/>
    <property type="match status" value="1"/>
</dbReference>
<dbReference type="Gene3D" id="3.40.50.620">
    <property type="entry name" value="HUPs"/>
    <property type="match status" value="1"/>
</dbReference>
<dbReference type="OrthoDB" id="5295044at2"/>
<comment type="caution">
    <text evidence="3">The sequence shown here is derived from an EMBL/GenBank/DDBJ whole genome shotgun (WGS) entry which is preliminary data.</text>
</comment>
<dbReference type="PRINTS" id="PR01438">
    <property type="entry name" value="UNVRSLSTRESS"/>
</dbReference>
<feature type="domain" description="UspA" evidence="2">
    <location>
        <begin position="2"/>
        <end position="140"/>
    </location>
</feature>
<reference evidence="3 4" key="1">
    <citation type="submission" date="2019-01" db="EMBL/GenBank/DDBJ databases">
        <title>Zoogloea oleivorans genome sequencing and assembly.</title>
        <authorList>
            <person name="Tancsics A."/>
            <person name="Farkas M."/>
            <person name="Kriszt B."/>
            <person name="Maroti G."/>
            <person name="Horvath B."/>
        </authorList>
    </citation>
    <scope>NUCLEOTIDE SEQUENCE [LARGE SCALE GENOMIC DNA]</scope>
    <source>
        <strain evidence="3 4">Buc</strain>
    </source>
</reference>
<sequence>MKILLAVDDSPVSLRAAAQVIALAGELTLPPEVHVLYVHPPIPVDFATRHVSREALDAYYRDEGEDVLKAAVTQLQAAGLDVVRHLHVGHPADVVVKLADELGCDYICLGRHGRSVVADLILGSVATRVLQRSAVPVLLVG</sequence>
<evidence type="ECO:0000259" key="2">
    <source>
        <dbReference type="Pfam" id="PF00582"/>
    </source>
</evidence>
<gene>
    <name evidence="3" type="ORF">ETQ85_11905</name>
</gene>
<dbReference type="PANTHER" id="PTHR46268:SF15">
    <property type="entry name" value="UNIVERSAL STRESS PROTEIN HP_0031"/>
    <property type="match status" value="1"/>
</dbReference>
<dbReference type="InterPro" id="IPR014729">
    <property type="entry name" value="Rossmann-like_a/b/a_fold"/>
</dbReference>
<protein>
    <submittedName>
        <fullName evidence="3">Universal stress protein</fullName>
    </submittedName>
</protein>
<keyword evidence="4" id="KW-1185">Reference proteome</keyword>
<dbReference type="InterPro" id="IPR006015">
    <property type="entry name" value="Universal_stress_UspA"/>
</dbReference>
<dbReference type="AlphaFoldDB" id="A0A6C2CRP7"/>
<proteinExistence type="inferred from homology"/>
<dbReference type="RefSeq" id="WP_148579289.1">
    <property type="nucleotide sequence ID" value="NZ_JAVEUW010000010.1"/>
</dbReference>
<dbReference type="EMBL" id="SDKK01000010">
    <property type="protein sequence ID" value="TYC56551.1"/>
    <property type="molecule type" value="Genomic_DNA"/>
</dbReference>
<evidence type="ECO:0000256" key="1">
    <source>
        <dbReference type="ARBA" id="ARBA00008791"/>
    </source>
</evidence>
<evidence type="ECO:0000313" key="4">
    <source>
        <dbReference type="Proteomes" id="UP000389128"/>
    </source>
</evidence>
<dbReference type="InterPro" id="IPR006016">
    <property type="entry name" value="UspA"/>
</dbReference>
<comment type="similarity">
    <text evidence="1">Belongs to the universal stress protein A family.</text>
</comment>
<dbReference type="SUPFAM" id="SSF52402">
    <property type="entry name" value="Adenine nucleotide alpha hydrolases-like"/>
    <property type="match status" value="1"/>
</dbReference>
<dbReference type="CDD" id="cd00293">
    <property type="entry name" value="USP-like"/>
    <property type="match status" value="1"/>
</dbReference>
<dbReference type="Pfam" id="PF00582">
    <property type="entry name" value="Usp"/>
    <property type="match status" value="1"/>
</dbReference>
<accession>A0A6C2CRP7</accession>
<organism evidence="3 4">
    <name type="scientific">Zoogloea oleivorans</name>
    <dbReference type="NCBI Taxonomy" id="1552750"/>
    <lineage>
        <taxon>Bacteria</taxon>
        <taxon>Pseudomonadati</taxon>
        <taxon>Pseudomonadota</taxon>
        <taxon>Betaproteobacteria</taxon>
        <taxon>Rhodocyclales</taxon>
        <taxon>Zoogloeaceae</taxon>
        <taxon>Zoogloea</taxon>
    </lineage>
</organism>
<name>A0A6C2CRP7_9RHOO</name>